<dbReference type="OrthoDB" id="3344830at2759"/>
<dbReference type="GeneID" id="7049477"/>
<dbReference type="Proteomes" id="UP000001744">
    <property type="component" value="Unassembled WGS sequence"/>
</dbReference>
<evidence type="ECO:0000256" key="4">
    <source>
        <dbReference type="ARBA" id="ARBA00022776"/>
    </source>
</evidence>
<keyword evidence="14" id="KW-1185">Reference proteome</keyword>
<evidence type="ECO:0000256" key="1">
    <source>
        <dbReference type="ARBA" id="ARBA00007804"/>
    </source>
</evidence>
<dbReference type="SUPFAM" id="SSF143026">
    <property type="entry name" value="Kinetochore globular domain"/>
    <property type="match status" value="1"/>
</dbReference>
<dbReference type="VEuPathDB" id="FungiDB:SJAG_02814"/>
<dbReference type="GO" id="GO:0031262">
    <property type="term" value="C:Ndc80 complex"/>
    <property type="evidence" value="ECO:0000318"/>
    <property type="project" value="GO_Central"/>
</dbReference>
<dbReference type="PANTHER" id="PTHR22142:SF2">
    <property type="entry name" value="KINETOCHORE PROTEIN SPC24"/>
    <property type="match status" value="1"/>
</dbReference>
<name>B6K192_SCHJY</name>
<evidence type="ECO:0000313" key="13">
    <source>
        <dbReference type="JaponicusDB" id="SJAG_02814"/>
    </source>
</evidence>
<dbReference type="InterPro" id="IPR013252">
    <property type="entry name" value="Ndc80_Spc24"/>
</dbReference>
<evidence type="ECO:0000256" key="8">
    <source>
        <dbReference type="ARBA" id="ARBA00023306"/>
    </source>
</evidence>
<dbReference type="JaponicusDB" id="SJAG_02814">
    <property type="gene designation" value="spc24"/>
</dbReference>
<organism evidence="12 14">
    <name type="scientific">Schizosaccharomyces japonicus (strain yFS275 / FY16936)</name>
    <name type="common">Fission yeast</name>
    <dbReference type="NCBI Taxonomy" id="402676"/>
    <lineage>
        <taxon>Eukaryota</taxon>
        <taxon>Fungi</taxon>
        <taxon>Dikarya</taxon>
        <taxon>Ascomycota</taxon>
        <taxon>Taphrinomycotina</taxon>
        <taxon>Schizosaccharomycetes</taxon>
        <taxon>Schizosaccharomycetales</taxon>
        <taxon>Schizosaccharomycetaceae</taxon>
        <taxon>Schizosaccharomyces</taxon>
    </lineage>
</organism>
<dbReference type="HOGENOM" id="CLU_091441_1_0_1"/>
<keyword evidence="2 10" id="KW-0158">Chromosome</keyword>
<evidence type="ECO:0000313" key="12">
    <source>
        <dbReference type="EMBL" id="EEB07713.1"/>
    </source>
</evidence>
<dbReference type="GO" id="GO:0005634">
    <property type="term" value="C:nucleus"/>
    <property type="evidence" value="ECO:0007669"/>
    <property type="project" value="UniProtKB-SubCell"/>
</dbReference>
<dbReference type="PANTHER" id="PTHR22142">
    <property type="match status" value="1"/>
</dbReference>
<dbReference type="OMA" id="AQCTSHF"/>
<keyword evidence="3 10" id="KW-0132">Cell division</keyword>
<protein>
    <recommendedName>
        <fullName evidence="10">Kinetochore protein Spc24</fullName>
    </recommendedName>
</protein>
<keyword evidence="5 10" id="KW-0995">Kinetochore</keyword>
<gene>
    <name evidence="13" type="primary">spc24</name>
    <name evidence="12" type="ORF">SJAG_02814</name>
</gene>
<feature type="coiled-coil region" evidence="11">
    <location>
        <begin position="95"/>
        <end position="122"/>
    </location>
</feature>
<evidence type="ECO:0000256" key="2">
    <source>
        <dbReference type="ARBA" id="ARBA00022454"/>
    </source>
</evidence>
<keyword evidence="6 11" id="KW-0175">Coiled coil</keyword>
<dbReference type="GO" id="GO:0007059">
    <property type="term" value="P:chromosome segregation"/>
    <property type="evidence" value="ECO:0000318"/>
    <property type="project" value="GO_Central"/>
</dbReference>
<comment type="function">
    <text evidence="10">Acts as a component of the essential kinetochore-associated NDC80 complex, which is required for chromosome segregation and spindle checkpoint activity.</text>
</comment>
<dbReference type="Gene3D" id="3.30.160.430">
    <property type="match status" value="1"/>
</dbReference>
<dbReference type="STRING" id="402676.B6K192"/>
<reference evidence="12 14" key="1">
    <citation type="journal article" date="2011" name="Science">
        <title>Comparative functional genomics of the fission yeasts.</title>
        <authorList>
            <person name="Rhind N."/>
            <person name="Chen Z."/>
            <person name="Yassour M."/>
            <person name="Thompson D.A."/>
            <person name="Haas B.J."/>
            <person name="Habib N."/>
            <person name="Wapinski I."/>
            <person name="Roy S."/>
            <person name="Lin M.F."/>
            <person name="Heiman D.I."/>
            <person name="Young S.K."/>
            <person name="Furuya K."/>
            <person name="Guo Y."/>
            <person name="Pidoux A."/>
            <person name="Chen H.M."/>
            <person name="Robbertse B."/>
            <person name="Goldberg J.M."/>
            <person name="Aoki K."/>
            <person name="Bayne E.H."/>
            <person name="Berlin A.M."/>
            <person name="Desjardins C.A."/>
            <person name="Dobbs E."/>
            <person name="Dukaj L."/>
            <person name="Fan L."/>
            <person name="FitzGerald M.G."/>
            <person name="French C."/>
            <person name="Gujja S."/>
            <person name="Hansen K."/>
            <person name="Keifenheim D."/>
            <person name="Levin J.Z."/>
            <person name="Mosher R.A."/>
            <person name="Mueller C.A."/>
            <person name="Pfiffner J."/>
            <person name="Priest M."/>
            <person name="Russ C."/>
            <person name="Smialowska A."/>
            <person name="Swoboda P."/>
            <person name="Sykes S.M."/>
            <person name="Vaughn M."/>
            <person name="Vengrova S."/>
            <person name="Yoder R."/>
            <person name="Zeng Q."/>
            <person name="Allshire R."/>
            <person name="Baulcombe D."/>
            <person name="Birren B.W."/>
            <person name="Brown W."/>
            <person name="Ekwall K."/>
            <person name="Kellis M."/>
            <person name="Leatherwood J."/>
            <person name="Levin H."/>
            <person name="Margalit H."/>
            <person name="Martienssen R."/>
            <person name="Nieduszynski C.A."/>
            <person name="Spatafora J.W."/>
            <person name="Friedman N."/>
            <person name="Dalgaard J.Z."/>
            <person name="Baumann P."/>
            <person name="Niki H."/>
            <person name="Regev A."/>
            <person name="Nusbaum C."/>
        </authorList>
    </citation>
    <scope>NUCLEOTIDE SEQUENCE [LARGE SCALE GENOMIC DNA]</scope>
    <source>
        <strain evidence="14">yFS275 / FY16936</strain>
    </source>
</reference>
<comment type="subcellular location">
    <subcellularLocation>
        <location evidence="10">Nucleus</location>
    </subcellularLocation>
    <subcellularLocation>
        <location evidence="10">Chromosome</location>
        <location evidence="10">Centromere</location>
        <location evidence="10">Kinetochore</location>
    </subcellularLocation>
</comment>
<keyword evidence="4 10" id="KW-0498">Mitosis</keyword>
<keyword evidence="7 10" id="KW-0539">Nucleus</keyword>
<dbReference type="AlphaFoldDB" id="B6K192"/>
<evidence type="ECO:0000256" key="5">
    <source>
        <dbReference type="ARBA" id="ARBA00022838"/>
    </source>
</evidence>
<keyword evidence="8 10" id="KW-0131">Cell cycle</keyword>
<dbReference type="InterPro" id="IPR038066">
    <property type="entry name" value="Spc24_Fungi_globular_sf"/>
</dbReference>
<evidence type="ECO:0000256" key="6">
    <source>
        <dbReference type="ARBA" id="ARBA00023054"/>
    </source>
</evidence>
<evidence type="ECO:0000256" key="11">
    <source>
        <dbReference type="SAM" id="Coils"/>
    </source>
</evidence>
<dbReference type="EMBL" id="KE651166">
    <property type="protein sequence ID" value="EEB07713.1"/>
    <property type="molecule type" value="Genomic_DNA"/>
</dbReference>
<evidence type="ECO:0000256" key="10">
    <source>
        <dbReference type="RuleBase" id="RU368011"/>
    </source>
</evidence>
<dbReference type="Pfam" id="PF08286">
    <property type="entry name" value="Spc24"/>
    <property type="match status" value="1"/>
</dbReference>
<keyword evidence="9 10" id="KW-0137">Centromere</keyword>
<dbReference type="RefSeq" id="XP_002174006.1">
    <property type="nucleotide sequence ID" value="XM_002173970.2"/>
</dbReference>
<evidence type="ECO:0000256" key="7">
    <source>
        <dbReference type="ARBA" id="ARBA00023242"/>
    </source>
</evidence>
<dbReference type="CDD" id="cd11565">
    <property type="entry name" value="RWD_Spc24"/>
    <property type="match status" value="1"/>
</dbReference>
<evidence type="ECO:0000256" key="9">
    <source>
        <dbReference type="ARBA" id="ARBA00023328"/>
    </source>
</evidence>
<proteinExistence type="inferred from homology"/>
<dbReference type="GO" id="GO:0051301">
    <property type="term" value="P:cell division"/>
    <property type="evidence" value="ECO:0007669"/>
    <property type="project" value="UniProtKB-UniRule"/>
</dbReference>
<comment type="subunit">
    <text evidence="10">Component of the NDC80 complex.</text>
</comment>
<accession>B6K192</accession>
<dbReference type="eggNOG" id="ENOG502S52R">
    <property type="taxonomic scope" value="Eukaryota"/>
</dbReference>
<sequence length="197" mass="22471">METDNPIELIQSTLAGFQIGPDLKSLAHIQIAKEEISKHRQQQLQDSVSLLKALSRKLEVSAQTLVSLENSSRENDHEKAVVSLDRRRFQLAKAINDTETEIMSLESTLQNIKTQLLELEETPKKSQEASEDDATLLKLQCYRSLGIELMEDETTGGRKAIIHTDKKISVVQITQKNDPFFYSNRLWELLYEQNTES</sequence>
<comment type="similarity">
    <text evidence="1 10">Belongs to the SPC24 family.</text>
</comment>
<dbReference type="GO" id="GO:0008017">
    <property type="term" value="F:microtubule binding"/>
    <property type="evidence" value="ECO:0007669"/>
    <property type="project" value="EnsemblFungi"/>
</dbReference>
<evidence type="ECO:0000256" key="3">
    <source>
        <dbReference type="ARBA" id="ARBA00022618"/>
    </source>
</evidence>
<evidence type="ECO:0000313" key="14">
    <source>
        <dbReference type="Proteomes" id="UP000001744"/>
    </source>
</evidence>